<evidence type="ECO:0000256" key="1">
    <source>
        <dbReference type="SAM" id="Phobius"/>
    </source>
</evidence>
<feature type="transmembrane region" description="Helical" evidence="1">
    <location>
        <begin position="12"/>
        <end position="39"/>
    </location>
</feature>
<gene>
    <name evidence="2" type="ORF">B2A_04589</name>
</gene>
<protein>
    <submittedName>
        <fullName evidence="2">ABC-type molybdate transport system, permease component</fullName>
    </submittedName>
</protein>
<evidence type="ECO:0000313" key="2">
    <source>
        <dbReference type="EMBL" id="EQD57974.1"/>
    </source>
</evidence>
<dbReference type="EMBL" id="AUZZ01003091">
    <property type="protein sequence ID" value="EQD57974.1"/>
    <property type="molecule type" value="Genomic_DNA"/>
</dbReference>
<reference evidence="2" key="2">
    <citation type="journal article" date="2014" name="ISME J.">
        <title>Microbial stratification in low pH oxic and suboxic macroscopic growths along an acid mine drainage.</title>
        <authorList>
            <person name="Mendez-Garcia C."/>
            <person name="Mesa V."/>
            <person name="Sprenger R.R."/>
            <person name="Richter M."/>
            <person name="Diez M.S."/>
            <person name="Solano J."/>
            <person name="Bargiela R."/>
            <person name="Golyshina O.V."/>
            <person name="Manteca A."/>
            <person name="Ramos J.L."/>
            <person name="Gallego J.R."/>
            <person name="Llorente I."/>
            <person name="Martins Dos Santos V.A."/>
            <person name="Jensen O.N."/>
            <person name="Pelaez A.I."/>
            <person name="Sanchez J."/>
            <person name="Ferrer M."/>
        </authorList>
    </citation>
    <scope>NUCLEOTIDE SEQUENCE</scope>
</reference>
<proteinExistence type="predicted"/>
<keyword evidence="1" id="KW-1133">Transmembrane helix</keyword>
<keyword evidence="1" id="KW-0812">Transmembrane</keyword>
<accession>T1BXR2</accession>
<organism evidence="2">
    <name type="scientific">mine drainage metagenome</name>
    <dbReference type="NCBI Taxonomy" id="410659"/>
    <lineage>
        <taxon>unclassified sequences</taxon>
        <taxon>metagenomes</taxon>
        <taxon>ecological metagenomes</taxon>
    </lineage>
</organism>
<dbReference type="AlphaFoldDB" id="T1BXR2"/>
<keyword evidence="1" id="KW-0472">Membrane</keyword>
<comment type="caution">
    <text evidence="2">The sequence shown here is derived from an EMBL/GenBank/DDBJ whole genome shotgun (WGS) entry which is preliminary data.</text>
</comment>
<reference evidence="2" key="1">
    <citation type="submission" date="2013-08" db="EMBL/GenBank/DDBJ databases">
        <authorList>
            <person name="Mendez C."/>
            <person name="Richter M."/>
            <person name="Ferrer M."/>
            <person name="Sanchez J."/>
        </authorList>
    </citation>
    <scope>NUCLEOTIDE SEQUENCE</scope>
</reference>
<sequence>MARGIVLSWARAISAVGSLLIVAYYIFPSFTQLAGVFIYSQFLGTGLPDAVASSAILILTGIVAMAILRALGGRNEAIY</sequence>
<name>T1BXR2_9ZZZZ</name>
<feature type="transmembrane region" description="Helical" evidence="1">
    <location>
        <begin position="51"/>
        <end position="71"/>
    </location>
</feature>